<proteinExistence type="predicted"/>
<dbReference type="RefSeq" id="WP_061947913.1">
    <property type="nucleotide sequence ID" value="NZ_LTAO01000007.1"/>
</dbReference>
<evidence type="ECO:0000313" key="2">
    <source>
        <dbReference type="Proteomes" id="UP000075806"/>
    </source>
</evidence>
<dbReference type="AlphaFoldDB" id="A0A162ENX4"/>
<dbReference type="EMBL" id="LTAO01000007">
    <property type="protein sequence ID" value="KYG33373.1"/>
    <property type="molecule type" value="Genomic_DNA"/>
</dbReference>
<protein>
    <recommendedName>
        <fullName evidence="3">RNA polymerase sigma factor 70 region 4 type 2 domain-containing protein</fullName>
    </recommendedName>
</protein>
<organism evidence="1 2">
    <name type="scientific">Alkalihalobacillus trypoxylicola</name>
    <dbReference type="NCBI Taxonomy" id="519424"/>
    <lineage>
        <taxon>Bacteria</taxon>
        <taxon>Bacillati</taxon>
        <taxon>Bacillota</taxon>
        <taxon>Bacilli</taxon>
        <taxon>Bacillales</taxon>
        <taxon>Bacillaceae</taxon>
        <taxon>Alkalihalobacillus</taxon>
    </lineage>
</organism>
<keyword evidence="2" id="KW-1185">Reference proteome</keyword>
<gene>
    <name evidence="1" type="ORF">AZF04_16805</name>
</gene>
<name>A0A162ENX4_9BACI</name>
<reference evidence="1" key="1">
    <citation type="submission" date="2016-02" db="EMBL/GenBank/DDBJ databases">
        <title>Genome sequence of Bacillus trypoxylicola KCTC 13244(T).</title>
        <authorList>
            <person name="Jeong H."/>
            <person name="Park S.-H."/>
            <person name="Choi S.-K."/>
        </authorList>
    </citation>
    <scope>NUCLEOTIDE SEQUENCE [LARGE SCALE GENOMIC DNA]</scope>
    <source>
        <strain evidence="1">KCTC 13244</strain>
    </source>
</reference>
<comment type="caution">
    <text evidence="1">The sequence shown here is derived from an EMBL/GenBank/DDBJ whole genome shotgun (WGS) entry which is preliminary data.</text>
</comment>
<sequence length="114" mass="13704">MKNGTANLDFFHRRAISRLKKEERDIYLFIIQREFKLESIAESPQEYLQLLREDSPILKAAHYFGMDASRVKEILDKAEATIENYIKVRSSNKQLYSLVNYNRPKQNQYFLYYE</sequence>
<evidence type="ECO:0008006" key="3">
    <source>
        <dbReference type="Google" id="ProtNLM"/>
    </source>
</evidence>
<dbReference type="Proteomes" id="UP000075806">
    <property type="component" value="Unassembled WGS sequence"/>
</dbReference>
<evidence type="ECO:0000313" key="1">
    <source>
        <dbReference type="EMBL" id="KYG33373.1"/>
    </source>
</evidence>
<accession>A0A162ENX4</accession>
<dbReference type="STRING" id="519424.AZF04_16805"/>